<proteinExistence type="predicted"/>
<accession>A0ABT2SX58</accession>
<keyword evidence="5" id="KW-1185">Reference proteome</keyword>
<comment type="caution">
    <text evidence="4">The sequence shown here is derived from an EMBL/GenBank/DDBJ whole genome shotgun (WGS) entry which is preliminary data.</text>
</comment>
<dbReference type="PANTHER" id="PTHR45228:SF1">
    <property type="entry name" value="CYCLIC DI-GMP PHOSPHODIESTERASE TM_0186"/>
    <property type="match status" value="1"/>
</dbReference>
<dbReference type="InterPro" id="IPR001789">
    <property type="entry name" value="Sig_transdc_resp-reg_receiver"/>
</dbReference>
<feature type="domain" description="Response regulatory" evidence="2">
    <location>
        <begin position="6"/>
        <end position="121"/>
    </location>
</feature>
<dbReference type="InterPro" id="IPR003607">
    <property type="entry name" value="HD/PDEase_dom"/>
</dbReference>
<dbReference type="PROSITE" id="PS51832">
    <property type="entry name" value="HD_GYP"/>
    <property type="match status" value="1"/>
</dbReference>
<dbReference type="InterPro" id="IPR037522">
    <property type="entry name" value="HD_GYP_dom"/>
</dbReference>
<dbReference type="PROSITE" id="PS50110">
    <property type="entry name" value="RESPONSE_REGULATORY"/>
    <property type="match status" value="1"/>
</dbReference>
<dbReference type="SUPFAM" id="SSF109604">
    <property type="entry name" value="HD-domain/PDEase-like"/>
    <property type="match status" value="1"/>
</dbReference>
<dbReference type="InterPro" id="IPR052020">
    <property type="entry name" value="Cyclic_di-GMP/3'3'-cGAMP_PDE"/>
</dbReference>
<dbReference type="Gene3D" id="3.40.50.2300">
    <property type="match status" value="1"/>
</dbReference>
<name>A0ABT2SX58_9FIRM</name>
<evidence type="ECO:0000313" key="5">
    <source>
        <dbReference type="Proteomes" id="UP001208364"/>
    </source>
</evidence>
<protein>
    <submittedName>
        <fullName evidence="4">Response regulator</fullName>
    </submittedName>
</protein>
<dbReference type="RefSeq" id="WP_267309937.1">
    <property type="nucleotide sequence ID" value="NZ_JAOQJR010000016.1"/>
</dbReference>
<dbReference type="SUPFAM" id="SSF52172">
    <property type="entry name" value="CheY-like"/>
    <property type="match status" value="1"/>
</dbReference>
<evidence type="ECO:0000259" key="2">
    <source>
        <dbReference type="PROSITE" id="PS50110"/>
    </source>
</evidence>
<dbReference type="PANTHER" id="PTHR45228">
    <property type="entry name" value="CYCLIC DI-GMP PHOSPHODIESTERASE TM_0186-RELATED"/>
    <property type="match status" value="1"/>
</dbReference>
<dbReference type="SMART" id="SM00448">
    <property type="entry name" value="REC"/>
    <property type="match status" value="1"/>
</dbReference>
<dbReference type="CDD" id="cd00077">
    <property type="entry name" value="HDc"/>
    <property type="match status" value="1"/>
</dbReference>
<keyword evidence="1" id="KW-0597">Phosphoprotein</keyword>
<evidence type="ECO:0000259" key="3">
    <source>
        <dbReference type="PROSITE" id="PS51832"/>
    </source>
</evidence>
<dbReference type="InterPro" id="IPR011006">
    <property type="entry name" value="CheY-like_superfamily"/>
</dbReference>
<organism evidence="4 5">
    <name type="scientific">[Clostridium] ammoniilyticum</name>
    <dbReference type="NCBI Taxonomy" id="2981784"/>
    <lineage>
        <taxon>Bacteria</taxon>
        <taxon>Bacillati</taxon>
        <taxon>Bacillota</taxon>
        <taxon>Erysipelotrichia</taxon>
        <taxon>Erysipelotrichales</taxon>
        <taxon>Coprobacillaceae</taxon>
        <taxon>Faecalibacillus</taxon>
    </lineage>
</organism>
<dbReference type="Gene3D" id="1.10.3210.10">
    <property type="entry name" value="Hypothetical protein af1432"/>
    <property type="match status" value="1"/>
</dbReference>
<gene>
    <name evidence="4" type="ORF">OCV55_12300</name>
</gene>
<dbReference type="Pfam" id="PF13487">
    <property type="entry name" value="HD_5"/>
    <property type="match status" value="1"/>
</dbReference>
<feature type="domain" description="HD-GYP" evidence="3">
    <location>
        <begin position="141"/>
        <end position="349"/>
    </location>
</feature>
<feature type="modified residue" description="4-aspartylphosphate" evidence="1">
    <location>
        <position position="54"/>
    </location>
</feature>
<sequence length="496" mass="57232">MDKNGKILIVDDSKFNREILSEILNQYTVIEAKNGYEALEYMKADKNIALVLLDLVMPEMDGFEVLKYMNQNHLIDEIAVMIISINKDDQSIEKAYELGISGYITRPFSSAVVLKKVNNIISHYKRQKKLTTIINKQIYEKYKNNDMMIMILSHIVESRNGESGLHVLHIKKLTKLLLNILVKKTNQYSLTLDDMISIEVASSLHDIGKIAIPEEILNKPSSLTKEEMEVMKSHVIIGAKMLNSLPFYNDEPIVKYGYQICRWHHERYDGNGYPDGLKGEEIPIAAQVVSIVDAYDALTSKRVYKEAYSHEEALKMIQKGKCGVFNPLLIECLMDIESYIQNDLKINEFYEDNEYFEERTQEHLKDEGLNLSNLLYQDLYFEKSKYKFYSELSNNIQFEYSVVPPLLTLSKKDALLLNIEPKIIDPLSNEKVTKLFINNDFNVFIQQTIDLEKEKDKFSMNTKLKINNTIKDVKITVQVIYDGEEALGVLGDIEIL</sequence>
<dbReference type="CDD" id="cd00156">
    <property type="entry name" value="REC"/>
    <property type="match status" value="1"/>
</dbReference>
<evidence type="ECO:0000313" key="4">
    <source>
        <dbReference type="EMBL" id="MCU6739429.1"/>
    </source>
</evidence>
<dbReference type="Pfam" id="PF00072">
    <property type="entry name" value="Response_reg"/>
    <property type="match status" value="1"/>
</dbReference>
<reference evidence="4 5" key="1">
    <citation type="journal article" date="2021" name="ISME Commun">
        <title>Automated analysis of genomic sequences facilitates high-throughput and comprehensive description of bacteria.</title>
        <authorList>
            <person name="Hitch T.C.A."/>
        </authorList>
    </citation>
    <scope>NUCLEOTIDE SEQUENCE [LARGE SCALE GENOMIC DNA]</scope>
    <source>
        <strain evidence="4 5">H4_15</strain>
    </source>
</reference>
<dbReference type="EMBL" id="JAOQJR010000016">
    <property type="protein sequence ID" value="MCU6739429.1"/>
    <property type="molecule type" value="Genomic_DNA"/>
</dbReference>
<dbReference type="Proteomes" id="UP001208364">
    <property type="component" value="Unassembled WGS sequence"/>
</dbReference>
<evidence type="ECO:0000256" key="1">
    <source>
        <dbReference type="PROSITE-ProRule" id="PRU00169"/>
    </source>
</evidence>